<dbReference type="InterPro" id="IPR036249">
    <property type="entry name" value="Thioredoxin-like_sf"/>
</dbReference>
<dbReference type="Pfam" id="PF14497">
    <property type="entry name" value="GST_C_3"/>
    <property type="match status" value="1"/>
</dbReference>
<evidence type="ECO:0000313" key="3">
    <source>
        <dbReference type="EMBL" id="CAF1447482.1"/>
    </source>
</evidence>
<evidence type="ECO:0000259" key="2">
    <source>
        <dbReference type="PROSITE" id="PS50404"/>
    </source>
</evidence>
<feature type="transmembrane region" description="Helical" evidence="1">
    <location>
        <begin position="9"/>
        <end position="32"/>
    </location>
</feature>
<reference evidence="3" key="1">
    <citation type="submission" date="2021-02" db="EMBL/GenBank/DDBJ databases">
        <authorList>
            <person name="Nowell W R."/>
        </authorList>
    </citation>
    <scope>NUCLEOTIDE SEQUENCE</scope>
</reference>
<feature type="transmembrane region" description="Helical" evidence="1">
    <location>
        <begin position="52"/>
        <end position="78"/>
    </location>
</feature>
<organism evidence="3 4">
    <name type="scientific">Rotaria sordida</name>
    <dbReference type="NCBI Taxonomy" id="392033"/>
    <lineage>
        <taxon>Eukaryota</taxon>
        <taxon>Metazoa</taxon>
        <taxon>Spiralia</taxon>
        <taxon>Gnathifera</taxon>
        <taxon>Rotifera</taxon>
        <taxon>Eurotatoria</taxon>
        <taxon>Bdelloidea</taxon>
        <taxon>Philodinida</taxon>
        <taxon>Philodinidae</taxon>
        <taxon>Rotaria</taxon>
    </lineage>
</organism>
<dbReference type="Gene3D" id="1.20.1050.130">
    <property type="match status" value="1"/>
</dbReference>
<comment type="caution">
    <text evidence="3">The sequence shown here is derived from an EMBL/GenBank/DDBJ whole genome shotgun (WGS) entry which is preliminary data.</text>
</comment>
<dbReference type="AlphaFoldDB" id="A0A815PCK0"/>
<keyword evidence="1" id="KW-1133">Transmembrane helix</keyword>
<keyword evidence="1" id="KW-0812">Transmembrane</keyword>
<dbReference type="EMBL" id="CAJNOT010004855">
    <property type="protein sequence ID" value="CAF1447482.1"/>
    <property type="molecule type" value="Genomic_DNA"/>
</dbReference>
<dbReference type="PROSITE" id="PS50404">
    <property type="entry name" value="GST_NTER"/>
    <property type="match status" value="1"/>
</dbReference>
<dbReference type="GO" id="GO:0006749">
    <property type="term" value="P:glutathione metabolic process"/>
    <property type="evidence" value="ECO:0007669"/>
    <property type="project" value="TreeGrafter"/>
</dbReference>
<proteinExistence type="predicted"/>
<name>A0A815PCK0_9BILA</name>
<dbReference type="InterPro" id="IPR004045">
    <property type="entry name" value="Glutathione_S-Trfase_N"/>
</dbReference>
<feature type="domain" description="GST N-terminal" evidence="2">
    <location>
        <begin position="96"/>
        <end position="187"/>
    </location>
</feature>
<gene>
    <name evidence="3" type="ORF">ZHD862_LOCUS35113</name>
</gene>
<dbReference type="InterPro" id="IPR036282">
    <property type="entry name" value="Glutathione-S-Trfase_C_sf"/>
</dbReference>
<keyword evidence="1" id="KW-0472">Membrane</keyword>
<dbReference type="PANTHER" id="PTHR11571">
    <property type="entry name" value="GLUTATHIONE S-TRANSFERASE"/>
    <property type="match status" value="1"/>
</dbReference>
<dbReference type="SUPFAM" id="SSF47616">
    <property type="entry name" value="GST C-terminal domain-like"/>
    <property type="match status" value="1"/>
</dbReference>
<dbReference type="GO" id="GO:0004364">
    <property type="term" value="F:glutathione transferase activity"/>
    <property type="evidence" value="ECO:0007669"/>
    <property type="project" value="TreeGrafter"/>
</dbReference>
<protein>
    <recommendedName>
        <fullName evidence="2">GST N-terminal domain-containing protein</fullName>
    </recommendedName>
</protein>
<dbReference type="InterPro" id="IPR050213">
    <property type="entry name" value="GST_superfamily"/>
</dbReference>
<evidence type="ECO:0000313" key="4">
    <source>
        <dbReference type="Proteomes" id="UP000663864"/>
    </source>
</evidence>
<dbReference type="SUPFAM" id="SSF52833">
    <property type="entry name" value="Thioredoxin-like"/>
    <property type="match status" value="1"/>
</dbReference>
<evidence type="ECO:0000256" key="1">
    <source>
        <dbReference type="SAM" id="Phobius"/>
    </source>
</evidence>
<sequence>MLLHDDEVLFVLLLCVMIETLFWTLFHIHALILTNIVQLSPNVVLCYFQQGIYLTFIGYYSLVKELTTLLLMIICRLWSIMNVRSMRRVRESSTNIKLRLYYFDCRGRIQAVRYMLEDIAYIHKNVDYKEDFELLEKRDEIWSQHKTNETISGPFHNLPVLHWNDTDTFAQTLTIGQLLARKFNLYDKLTSSIVDQDLLHGYIDGVVSCAYTDVILNSFLCIGSMVDFSDENNLMYRLTKNISNVLKLLNNLLKKSSTSFYYDQLEPTIADYFVFEAFTIARDYHHKLIPNEEDCQELMKLEQIMKERPGLANYFNKDLLFKRFTGSLTEILCDLSCYDCSEVVLDYKLTAETVPTEFKNCTIVTEQSNCYMQVKWERNSTTTLMVYGFQYWKADVLGHDLQATVSFSYFDSQPSWSNIIIYRCLTDQCNSPARLKSLLESFKFVNKLEQLQYLLEKDEAFDGKQCLFFSNTTQYQMFSLKKSDPPTCKQCMTIVNMTPKKKVIEASCYSLQTSLNTVNQRVEFDINDRTRSPNWYIACQRANCNTLDVGDLIYQNSLIDFNLEKFIDKTSAGLSIRFSSSFFIVFQNAFNKIQAFLMVPGQKWN</sequence>
<dbReference type="Proteomes" id="UP000663864">
    <property type="component" value="Unassembled WGS sequence"/>
</dbReference>
<dbReference type="InterPro" id="IPR004046">
    <property type="entry name" value="GST_C"/>
</dbReference>
<accession>A0A815PCK0</accession>